<dbReference type="CDD" id="cd00381">
    <property type="entry name" value="IMPDH"/>
    <property type="match status" value="1"/>
</dbReference>
<dbReference type="SMART" id="SM01240">
    <property type="entry name" value="IMPDH"/>
    <property type="match status" value="1"/>
</dbReference>
<dbReference type="EMBL" id="BARS01007398">
    <property type="protein sequence ID" value="GAF82585.1"/>
    <property type="molecule type" value="Genomic_DNA"/>
</dbReference>
<dbReference type="GO" id="GO:0006183">
    <property type="term" value="P:GTP biosynthetic process"/>
    <property type="evidence" value="ECO:0007669"/>
    <property type="project" value="TreeGrafter"/>
</dbReference>
<dbReference type="InterPro" id="IPR001093">
    <property type="entry name" value="IMP_DH_GMPRt"/>
</dbReference>
<dbReference type="SUPFAM" id="SSF51412">
    <property type="entry name" value="Inosine monophosphate dehydrogenase (IMPDH)"/>
    <property type="match status" value="1"/>
</dbReference>
<reference evidence="3" key="1">
    <citation type="journal article" date="2014" name="Front. Microbiol.">
        <title>High frequency of phylogenetically diverse reductive dehalogenase-homologous genes in deep subseafloor sedimentary metagenomes.</title>
        <authorList>
            <person name="Kawai M."/>
            <person name="Futagami T."/>
            <person name="Toyoda A."/>
            <person name="Takaki Y."/>
            <person name="Nishi S."/>
            <person name="Hori S."/>
            <person name="Arai W."/>
            <person name="Tsubouchi T."/>
            <person name="Morono Y."/>
            <person name="Uchiyama I."/>
            <person name="Ito T."/>
            <person name="Fujiyama A."/>
            <person name="Inagaki F."/>
            <person name="Takami H."/>
        </authorList>
    </citation>
    <scope>NUCLEOTIDE SEQUENCE</scope>
    <source>
        <strain evidence="3">Expedition CK06-06</strain>
    </source>
</reference>
<feature type="non-terminal residue" evidence="3">
    <location>
        <position position="1"/>
    </location>
</feature>
<gene>
    <name evidence="3" type="ORF">S01H1_14242</name>
</gene>
<dbReference type="GO" id="GO:0003938">
    <property type="term" value="F:IMP dehydrogenase activity"/>
    <property type="evidence" value="ECO:0007669"/>
    <property type="project" value="InterPro"/>
</dbReference>
<comment type="caution">
    <text evidence="3">The sequence shown here is derived from an EMBL/GenBank/DDBJ whole genome shotgun (WGS) entry which is preliminary data.</text>
</comment>
<dbReference type="Pfam" id="PF00478">
    <property type="entry name" value="IMPDH"/>
    <property type="match status" value="1"/>
</dbReference>
<proteinExistence type="inferred from homology"/>
<name>X0U2A1_9ZZZZ</name>
<evidence type="ECO:0000259" key="2">
    <source>
        <dbReference type="Pfam" id="PF00478"/>
    </source>
</evidence>
<comment type="similarity">
    <text evidence="1">Belongs to the IMPDH/GMPR family.</text>
</comment>
<dbReference type="AlphaFoldDB" id="X0U2A1"/>
<dbReference type="InterPro" id="IPR013785">
    <property type="entry name" value="Aldolase_TIM"/>
</dbReference>
<dbReference type="PANTHER" id="PTHR11911">
    <property type="entry name" value="INOSINE-5-MONOPHOSPHATE DEHYDROGENASE RELATED"/>
    <property type="match status" value="1"/>
</dbReference>
<dbReference type="Gene3D" id="3.20.20.70">
    <property type="entry name" value="Aldolase class I"/>
    <property type="match status" value="1"/>
</dbReference>
<protein>
    <recommendedName>
        <fullName evidence="2">IMP dehydrogenase/GMP reductase domain-containing protein</fullName>
    </recommendedName>
</protein>
<feature type="domain" description="IMP dehydrogenase/GMP reductase" evidence="2">
    <location>
        <begin position="1"/>
        <end position="195"/>
    </location>
</feature>
<organism evidence="3">
    <name type="scientific">marine sediment metagenome</name>
    <dbReference type="NCBI Taxonomy" id="412755"/>
    <lineage>
        <taxon>unclassified sequences</taxon>
        <taxon>metagenomes</taxon>
        <taxon>ecological metagenomes</taxon>
    </lineage>
</organism>
<evidence type="ECO:0000256" key="1">
    <source>
        <dbReference type="ARBA" id="ARBA00005502"/>
    </source>
</evidence>
<evidence type="ECO:0000313" key="3">
    <source>
        <dbReference type="EMBL" id="GAF82585.1"/>
    </source>
</evidence>
<dbReference type="PANTHER" id="PTHR11911:SF111">
    <property type="entry name" value="INOSINE-5'-MONOPHOSPHATE DEHYDROGENASE"/>
    <property type="match status" value="1"/>
</dbReference>
<accession>X0U2A1</accession>
<dbReference type="InterPro" id="IPR005990">
    <property type="entry name" value="IMP_DH"/>
</dbReference>
<sequence>TGKGTLELIEAGASAVKVGVGPGAICTTRVIAGVGVPQITAIMDCAAAAKSAGVPVLADGGIRHSGDMVKAIAAGANAVVMGSLFAGLDESPGQMVIYKGRRYKEYRGMGSQGAMVAGSATRYSQTEQGPAQKLVPEGVEGRVPYRGKLGDFIYQFVGGLRAGMGYCGTPDIDSLRRDGRFIRVSGPGLIESHPHDITITKEAPNYSVAFEAEE</sequence>